<dbReference type="PROSITE" id="PS51330">
    <property type="entry name" value="DHFR_2"/>
    <property type="match status" value="1"/>
</dbReference>
<dbReference type="FunFam" id="3.40.430.10:FF:000001">
    <property type="entry name" value="Dihydrofolate reductase"/>
    <property type="match status" value="1"/>
</dbReference>
<comment type="catalytic activity">
    <reaction evidence="8">
        <text>(6S)-5,6,7,8-tetrahydrofolate + NADP(+) = 7,8-dihydrofolate + NADPH + H(+)</text>
        <dbReference type="Rhea" id="RHEA:15009"/>
        <dbReference type="ChEBI" id="CHEBI:15378"/>
        <dbReference type="ChEBI" id="CHEBI:57451"/>
        <dbReference type="ChEBI" id="CHEBI:57453"/>
        <dbReference type="ChEBI" id="CHEBI:57783"/>
        <dbReference type="ChEBI" id="CHEBI:58349"/>
        <dbReference type="EC" id="1.5.1.3"/>
    </reaction>
</comment>
<dbReference type="GO" id="GO:0046452">
    <property type="term" value="P:dihydrofolate metabolic process"/>
    <property type="evidence" value="ECO:0007669"/>
    <property type="project" value="TreeGrafter"/>
</dbReference>
<comment type="similarity">
    <text evidence="2 8 9">Belongs to the dihydrofolate reductase family.</text>
</comment>
<dbReference type="EMBL" id="WMEQ01000002">
    <property type="protein sequence ID" value="MYL32818.1"/>
    <property type="molecule type" value="Genomic_DNA"/>
</dbReference>
<dbReference type="InterPro" id="IPR017925">
    <property type="entry name" value="DHFR_CS"/>
</dbReference>
<dbReference type="PIRSF" id="PIRSF000194">
    <property type="entry name" value="DHFR"/>
    <property type="match status" value="1"/>
</dbReference>
<evidence type="ECO:0000256" key="5">
    <source>
        <dbReference type="ARBA" id="ARBA00022857"/>
    </source>
</evidence>
<name>A0A6I4ZRF2_9BACI</name>
<comment type="caution">
    <text evidence="11">The sequence shown here is derived from an EMBL/GenBank/DDBJ whole genome shotgun (WGS) entry which is preliminary data.</text>
</comment>
<dbReference type="Proteomes" id="UP000468638">
    <property type="component" value="Unassembled WGS sequence"/>
</dbReference>
<dbReference type="UniPathway" id="UPA00077">
    <property type="reaction ID" value="UER00158"/>
</dbReference>
<evidence type="ECO:0000313" key="12">
    <source>
        <dbReference type="Proteomes" id="UP000468638"/>
    </source>
</evidence>
<dbReference type="Gene3D" id="3.40.430.10">
    <property type="entry name" value="Dihydrofolate Reductase, subunit A"/>
    <property type="match status" value="1"/>
</dbReference>
<dbReference type="PROSITE" id="PS00075">
    <property type="entry name" value="DHFR_1"/>
    <property type="match status" value="1"/>
</dbReference>
<evidence type="ECO:0000256" key="3">
    <source>
        <dbReference type="ARBA" id="ARBA00012856"/>
    </source>
</evidence>
<evidence type="ECO:0000256" key="7">
    <source>
        <dbReference type="ARBA" id="ARBA00025067"/>
    </source>
</evidence>
<dbReference type="InterPro" id="IPR001796">
    <property type="entry name" value="DHFR_dom"/>
</dbReference>
<dbReference type="SUPFAM" id="SSF53597">
    <property type="entry name" value="Dihydrofolate reductase-like"/>
    <property type="match status" value="1"/>
</dbReference>
<dbReference type="RefSeq" id="WP_160846564.1">
    <property type="nucleotide sequence ID" value="NZ_WMEQ01000002.1"/>
</dbReference>
<feature type="domain" description="DHFR" evidence="10">
    <location>
        <begin position="1"/>
        <end position="161"/>
    </location>
</feature>
<keyword evidence="6 8" id="KW-0560">Oxidoreductase</keyword>
<accession>A0A6I4ZRF2</accession>
<dbReference type="PRINTS" id="PR00070">
    <property type="entry name" value="DHFR"/>
</dbReference>
<dbReference type="EC" id="1.5.1.3" evidence="3 8"/>
<sequence>MISFLVAMDRNRVIGKDNDLPWRLPEDLKFFKQVSMGKTIIMGRKTFESMKGPLPGRTNVVVTRNKDYEKGGCTVIHGIEEIYKWNEEQPEKEWLVIGGSHLFEQVIDDADRMYITWIDKEFEGDTYFPEFDEMNWVLTHNEKGKKDEKNPYDYYFRQYDRKS</sequence>
<evidence type="ECO:0000313" key="11">
    <source>
        <dbReference type="EMBL" id="MYL32818.1"/>
    </source>
</evidence>
<dbReference type="Pfam" id="PF00186">
    <property type="entry name" value="DHFR_1"/>
    <property type="match status" value="1"/>
</dbReference>
<evidence type="ECO:0000256" key="9">
    <source>
        <dbReference type="RuleBase" id="RU004474"/>
    </source>
</evidence>
<gene>
    <name evidence="11" type="ORF">GLW05_04325</name>
</gene>
<evidence type="ECO:0000259" key="10">
    <source>
        <dbReference type="PROSITE" id="PS51330"/>
    </source>
</evidence>
<keyword evidence="5 8" id="KW-0521">NADP</keyword>
<dbReference type="OrthoDB" id="9804315at2"/>
<dbReference type="AlphaFoldDB" id="A0A6I4ZRF2"/>
<evidence type="ECO:0000256" key="2">
    <source>
        <dbReference type="ARBA" id="ARBA00009539"/>
    </source>
</evidence>
<dbReference type="GO" id="GO:0070401">
    <property type="term" value="F:NADP+ binding"/>
    <property type="evidence" value="ECO:0007669"/>
    <property type="project" value="UniProtKB-ARBA"/>
</dbReference>
<reference evidence="11 12" key="1">
    <citation type="submission" date="2019-11" db="EMBL/GenBank/DDBJ databases">
        <title>Genome sequences of 17 halophilic strains isolated from different environments.</title>
        <authorList>
            <person name="Furrow R.E."/>
        </authorList>
    </citation>
    <scope>NUCLEOTIDE SEQUENCE [LARGE SCALE GENOMIC DNA]</scope>
    <source>
        <strain evidence="11 12">22514_16_FS</strain>
    </source>
</reference>
<evidence type="ECO:0000256" key="1">
    <source>
        <dbReference type="ARBA" id="ARBA00004903"/>
    </source>
</evidence>
<organism evidence="11 12">
    <name type="scientific">Pontibacillus yanchengensis</name>
    <dbReference type="NCBI Taxonomy" id="462910"/>
    <lineage>
        <taxon>Bacteria</taxon>
        <taxon>Bacillati</taxon>
        <taxon>Bacillota</taxon>
        <taxon>Bacilli</taxon>
        <taxon>Bacillales</taxon>
        <taxon>Bacillaceae</taxon>
        <taxon>Pontibacillus</taxon>
    </lineage>
</organism>
<dbReference type="PANTHER" id="PTHR48069:SF3">
    <property type="entry name" value="DIHYDROFOLATE REDUCTASE"/>
    <property type="match status" value="1"/>
</dbReference>
<comment type="function">
    <text evidence="7 8">Key enzyme in folate metabolism. Catalyzes an essential reaction for de novo glycine and purine synthesis, and for DNA precursor synthesis.</text>
</comment>
<dbReference type="InterPro" id="IPR024072">
    <property type="entry name" value="DHFR-like_dom_sf"/>
</dbReference>
<proteinExistence type="inferred from homology"/>
<dbReference type="CDD" id="cd00209">
    <property type="entry name" value="DHFR"/>
    <property type="match status" value="1"/>
</dbReference>
<keyword evidence="4 8" id="KW-0554">One-carbon metabolism</keyword>
<evidence type="ECO:0000256" key="8">
    <source>
        <dbReference type="PIRNR" id="PIRNR000194"/>
    </source>
</evidence>
<dbReference type="PANTHER" id="PTHR48069">
    <property type="entry name" value="DIHYDROFOLATE REDUCTASE"/>
    <property type="match status" value="1"/>
</dbReference>
<comment type="pathway">
    <text evidence="1 8">Cofactor biosynthesis; tetrahydrofolate biosynthesis; 5,6,7,8-tetrahydrofolate from 7,8-dihydrofolate: step 1/1.</text>
</comment>
<dbReference type="GO" id="GO:0006730">
    <property type="term" value="P:one-carbon metabolic process"/>
    <property type="evidence" value="ECO:0007669"/>
    <property type="project" value="UniProtKB-KW"/>
</dbReference>
<protein>
    <recommendedName>
        <fullName evidence="3 8">Dihydrofolate reductase</fullName>
        <ecNumber evidence="3 8">1.5.1.3</ecNumber>
    </recommendedName>
</protein>
<evidence type="ECO:0000256" key="6">
    <source>
        <dbReference type="ARBA" id="ARBA00023002"/>
    </source>
</evidence>
<dbReference type="GO" id="GO:0046654">
    <property type="term" value="P:tetrahydrofolate biosynthetic process"/>
    <property type="evidence" value="ECO:0007669"/>
    <property type="project" value="UniProtKB-UniPathway"/>
</dbReference>
<evidence type="ECO:0000256" key="4">
    <source>
        <dbReference type="ARBA" id="ARBA00022563"/>
    </source>
</evidence>
<dbReference type="GO" id="GO:0046655">
    <property type="term" value="P:folic acid metabolic process"/>
    <property type="evidence" value="ECO:0007669"/>
    <property type="project" value="TreeGrafter"/>
</dbReference>
<dbReference type="GO" id="GO:0005829">
    <property type="term" value="C:cytosol"/>
    <property type="evidence" value="ECO:0007669"/>
    <property type="project" value="TreeGrafter"/>
</dbReference>
<dbReference type="InterPro" id="IPR012259">
    <property type="entry name" value="DHFR"/>
</dbReference>
<dbReference type="GO" id="GO:0004146">
    <property type="term" value="F:dihydrofolate reductase activity"/>
    <property type="evidence" value="ECO:0007669"/>
    <property type="project" value="UniProtKB-EC"/>
</dbReference>